<evidence type="ECO:0000313" key="6">
    <source>
        <dbReference type="Proteomes" id="UP000472265"/>
    </source>
</evidence>
<dbReference type="Pfam" id="PF03456">
    <property type="entry name" value="uDENN"/>
    <property type="match status" value="1"/>
</dbReference>
<feature type="region of interest" description="Disordered" evidence="2">
    <location>
        <begin position="67"/>
        <end position="122"/>
    </location>
</feature>
<evidence type="ECO:0000259" key="4">
    <source>
        <dbReference type="PROSITE" id="PS50211"/>
    </source>
</evidence>
<keyword evidence="3" id="KW-1133">Transmembrane helix</keyword>
<dbReference type="InterPro" id="IPR051942">
    <property type="entry name" value="DENN_domain_containing_2"/>
</dbReference>
<protein>
    <submittedName>
        <fullName evidence="5">DENN domain containing 2B</fullName>
    </submittedName>
</protein>
<evidence type="ECO:0000256" key="1">
    <source>
        <dbReference type="ARBA" id="ARBA00022658"/>
    </source>
</evidence>
<evidence type="ECO:0000313" key="5">
    <source>
        <dbReference type="Ensembl" id="ENSSAUP00010025025.1"/>
    </source>
</evidence>
<dbReference type="InterPro" id="IPR043153">
    <property type="entry name" value="DENN_C"/>
</dbReference>
<organism evidence="5 6">
    <name type="scientific">Sparus aurata</name>
    <name type="common">Gilthead sea bream</name>
    <dbReference type="NCBI Taxonomy" id="8175"/>
    <lineage>
        <taxon>Eukaryota</taxon>
        <taxon>Metazoa</taxon>
        <taxon>Chordata</taxon>
        <taxon>Craniata</taxon>
        <taxon>Vertebrata</taxon>
        <taxon>Euteleostomi</taxon>
        <taxon>Actinopterygii</taxon>
        <taxon>Neopterygii</taxon>
        <taxon>Teleostei</taxon>
        <taxon>Neoteleostei</taxon>
        <taxon>Acanthomorphata</taxon>
        <taxon>Eupercaria</taxon>
        <taxon>Spariformes</taxon>
        <taxon>Sparidae</taxon>
        <taxon>Sparus</taxon>
    </lineage>
</organism>
<accession>A0A671VF32</accession>
<dbReference type="Gene3D" id="3.30.450.200">
    <property type="match status" value="1"/>
</dbReference>
<feature type="compositionally biased region" description="Low complexity" evidence="2">
    <location>
        <begin position="409"/>
        <end position="418"/>
    </location>
</feature>
<feature type="compositionally biased region" description="Low complexity" evidence="2">
    <location>
        <begin position="491"/>
        <end position="500"/>
    </location>
</feature>
<dbReference type="Gene3D" id="3.40.50.11500">
    <property type="match status" value="1"/>
</dbReference>
<feature type="domain" description="UDENN" evidence="4">
    <location>
        <begin position="643"/>
        <end position="967"/>
    </location>
</feature>
<dbReference type="PANTHER" id="PTHR15288">
    <property type="entry name" value="DENN DOMAIN-CONTAINING PROTEIN 2"/>
    <property type="match status" value="1"/>
</dbReference>
<sequence>AQSQQPLLSDSEAGKQSRYVRTDGRFLVRAGWKATSLCSGDTESKGRLTKSKSISCLDNRLSIYKPQTQTKSCQDGQGFHEQKEKQGDLSLGDGLNGRPLSWSTLSLGPSSNQSHKRTLSLSRSVAGVPPTTIRKKISEWECRRVSLPRMSLCLDKRGGERVGGSEGCPSLLSSPCSEKTFDFKGVRRMSTAFSECSCTEEEEGVSDKDGVGRFQKRMGKSESSGTFVRSLSARKETSAVLNRIQKIEQALKDNPNPSPPRYLSNCYAPDKTRQKSFMIGDDFDSTCTSKRSSICSVATEPDAVLVPDKLSKLRQRFSVSSARSESPEPPSQQTSIGTPVNPLPKPKRTFEYEAKGDQKGLLPANGLPPNRASESPPPLPSTPAPSMTRTHVCIVSPHLESCESEDATSVPSSYPSSPTENGTVTTDTRSRPNSKSTLEENAYEDIVEKENPYEDVDLKRKSLGRKSCLLGSSRSWTTMDRKLNSPPQLPSKPSSQSLRLTGASDRKSHRMSQLSKRYSHDEMLLLPQLGVSTSPCGLLDDSLCSTSDSLASHRHWRIPKLVQRINSIYCTKRGKKRLKKLSMSNVETTSLRDDNSESESDSDDRFKAHTQRLLKLQSILRRAPSYRTLELQLIEWQERELFEYFVVVSLKKKPSKNSYSPEVTYQFPKLERPTKQMREAEQRLKAIPQFCFPDAKDWSPVSEYTSETFSFMLTGEDGSRRFGYCRRLLPTGKGPRLPEVYCVISRLGCFDLFSTILDEVERRRGVSAALVYPFMRSLMESPFPAPGKIIKVKTFLPGAGNEVIELRRPTDSRLEHVDFDSLFSCLGVRQVVRVFASLLLERRVIFVADKLSTLSSCMHAVVALLYPFSWQHTFIPVLPGSMLDIVCCPTPFLVGLLSSSLPKLKELPVEEVSTPPLRLLCVFLQILHVRLIYPSFFIWMSLVWPVFFGLSLFLCSQLSLTEASFLE</sequence>
<keyword evidence="3" id="KW-0812">Transmembrane</keyword>
<dbReference type="Ensembl" id="ENSSAUT00010026439.1">
    <property type="protein sequence ID" value="ENSSAUP00010025025.1"/>
    <property type="gene ID" value="ENSSAUG00010008436.1"/>
</dbReference>
<dbReference type="SMART" id="SM00800">
    <property type="entry name" value="uDENN"/>
    <property type="match status" value="1"/>
</dbReference>
<reference evidence="5" key="3">
    <citation type="submission" date="2025-09" db="UniProtKB">
        <authorList>
            <consortium name="Ensembl"/>
        </authorList>
    </citation>
    <scope>IDENTIFICATION</scope>
</reference>
<feature type="compositionally biased region" description="Polar residues" evidence="2">
    <location>
        <begin position="419"/>
        <end position="436"/>
    </location>
</feature>
<feature type="region of interest" description="Disordered" evidence="2">
    <location>
        <begin position="400"/>
        <end position="445"/>
    </location>
</feature>
<dbReference type="GO" id="GO:0070374">
    <property type="term" value="P:positive regulation of ERK1 and ERK2 cascade"/>
    <property type="evidence" value="ECO:0007669"/>
    <property type="project" value="TreeGrafter"/>
</dbReference>
<feature type="compositionally biased region" description="Basic and acidic residues" evidence="2">
    <location>
        <begin position="348"/>
        <end position="358"/>
    </location>
</feature>
<dbReference type="Pfam" id="PF02141">
    <property type="entry name" value="DENN"/>
    <property type="match status" value="1"/>
</dbReference>
<dbReference type="PANTHER" id="PTHR15288:SF5">
    <property type="entry name" value="DENN DOMAIN-CONTAINING PROTEIN 2B"/>
    <property type="match status" value="1"/>
</dbReference>
<dbReference type="Proteomes" id="UP000472265">
    <property type="component" value="Chromosome 4"/>
</dbReference>
<dbReference type="SMART" id="SM00799">
    <property type="entry name" value="DENN"/>
    <property type="match status" value="1"/>
</dbReference>
<feature type="region of interest" description="Disordered" evidence="2">
    <location>
        <begin position="581"/>
        <end position="604"/>
    </location>
</feature>
<evidence type="ECO:0000256" key="2">
    <source>
        <dbReference type="SAM" id="MobiDB-lite"/>
    </source>
</evidence>
<keyword evidence="1" id="KW-0344">Guanine-nucleotide releasing factor</keyword>
<dbReference type="InterPro" id="IPR005113">
    <property type="entry name" value="uDENN_dom"/>
</dbReference>
<feature type="transmembrane region" description="Helical" evidence="3">
    <location>
        <begin position="931"/>
        <end position="955"/>
    </location>
</feature>
<keyword evidence="6" id="KW-1185">Reference proteome</keyword>
<feature type="compositionally biased region" description="Polar residues" evidence="2">
    <location>
        <begin position="101"/>
        <end position="122"/>
    </location>
</feature>
<keyword evidence="3" id="KW-0472">Membrane</keyword>
<feature type="region of interest" description="Disordered" evidence="2">
    <location>
        <begin position="316"/>
        <end position="387"/>
    </location>
</feature>
<evidence type="ECO:0000256" key="3">
    <source>
        <dbReference type="SAM" id="Phobius"/>
    </source>
</evidence>
<gene>
    <name evidence="5" type="primary">DENND2B</name>
    <name evidence="5" type="synonym">dennd2b</name>
</gene>
<dbReference type="AlphaFoldDB" id="A0A671VF32"/>
<feature type="compositionally biased region" description="Basic and acidic residues" evidence="2">
    <location>
        <begin position="78"/>
        <end position="87"/>
    </location>
</feature>
<dbReference type="PROSITE" id="PS50211">
    <property type="entry name" value="DENN"/>
    <property type="match status" value="1"/>
</dbReference>
<dbReference type="InterPro" id="IPR001194">
    <property type="entry name" value="cDENN_dom"/>
</dbReference>
<reference evidence="5" key="2">
    <citation type="submission" date="2025-08" db="UniProtKB">
        <authorList>
            <consortium name="Ensembl"/>
        </authorList>
    </citation>
    <scope>IDENTIFICATION</scope>
</reference>
<dbReference type="InterPro" id="IPR037516">
    <property type="entry name" value="Tripartite_DENN"/>
</dbReference>
<dbReference type="FunFam" id="3.30.450.200:FF:000001">
    <property type="entry name" value="DENN domain-containing protein 2A isoform X1"/>
    <property type="match status" value="1"/>
</dbReference>
<name>A0A671VF32_SPAAU</name>
<proteinExistence type="predicted"/>
<dbReference type="GO" id="GO:0005085">
    <property type="term" value="F:guanyl-nucleotide exchange factor activity"/>
    <property type="evidence" value="ECO:0007669"/>
    <property type="project" value="UniProtKB-KW"/>
</dbReference>
<dbReference type="GeneTree" id="ENSGT00950000182931"/>
<dbReference type="FunFam" id="3.40.50.11500:FF:000004">
    <property type="entry name" value="DENN domain-containing protein 2C isoform X1"/>
    <property type="match status" value="1"/>
</dbReference>
<feature type="region of interest" description="Disordered" evidence="2">
    <location>
        <begin position="478"/>
        <end position="513"/>
    </location>
</feature>
<reference evidence="5" key="1">
    <citation type="submission" date="2021-04" db="EMBL/GenBank/DDBJ databases">
        <authorList>
            <consortium name="Wellcome Sanger Institute Data Sharing"/>
        </authorList>
    </citation>
    <scope>NUCLEOTIDE SEQUENCE [LARGE SCALE GENOMIC DNA]</scope>
</reference>